<comment type="caution">
    <text evidence="4">The sequence shown here is derived from an EMBL/GenBank/DDBJ whole genome shotgun (WGS) entry which is preliminary data.</text>
</comment>
<gene>
    <name evidence="4" type="ORF">HU200_048700</name>
</gene>
<feature type="signal peptide" evidence="2">
    <location>
        <begin position="1"/>
        <end position="20"/>
    </location>
</feature>
<reference evidence="4" key="1">
    <citation type="submission" date="2020-07" db="EMBL/GenBank/DDBJ databases">
        <title>Genome sequence and genetic diversity analysis of an under-domesticated orphan crop, white fonio (Digitaria exilis).</title>
        <authorList>
            <person name="Bennetzen J.L."/>
            <person name="Chen S."/>
            <person name="Ma X."/>
            <person name="Wang X."/>
            <person name="Yssel A.E.J."/>
            <person name="Chaluvadi S.R."/>
            <person name="Johnson M."/>
            <person name="Gangashetty P."/>
            <person name="Hamidou F."/>
            <person name="Sanogo M.D."/>
            <person name="Zwaenepoel A."/>
            <person name="Wallace J."/>
            <person name="Van De Peer Y."/>
            <person name="Van Deynze A."/>
        </authorList>
    </citation>
    <scope>NUCLEOTIDE SEQUENCE</scope>
    <source>
        <tissue evidence="4">Leaves</tissue>
    </source>
</reference>
<dbReference type="Gene3D" id="2.40.40.10">
    <property type="entry name" value="RlpA-like domain"/>
    <property type="match status" value="2"/>
</dbReference>
<dbReference type="InterPro" id="IPR044301">
    <property type="entry name" value="PR4"/>
</dbReference>
<evidence type="ECO:0000256" key="1">
    <source>
        <dbReference type="ARBA" id="ARBA00023157"/>
    </source>
</evidence>
<dbReference type="OrthoDB" id="666819at2759"/>
<protein>
    <recommendedName>
        <fullName evidence="3">Barwin domain-containing protein</fullName>
    </recommendedName>
</protein>
<evidence type="ECO:0000256" key="2">
    <source>
        <dbReference type="SAM" id="SignalP"/>
    </source>
</evidence>
<keyword evidence="1" id="KW-1015">Disulfide bond</keyword>
<keyword evidence="2" id="KW-0732">Signal</keyword>
<dbReference type="InterPro" id="IPR018226">
    <property type="entry name" value="Barwin_CS"/>
</dbReference>
<dbReference type="Proteomes" id="UP000636709">
    <property type="component" value="Unassembled WGS sequence"/>
</dbReference>
<dbReference type="InterPro" id="IPR036908">
    <property type="entry name" value="RlpA-like_sf"/>
</dbReference>
<keyword evidence="5" id="KW-1185">Reference proteome</keyword>
<evidence type="ECO:0000313" key="4">
    <source>
        <dbReference type="EMBL" id="KAF8673152.1"/>
    </source>
</evidence>
<feature type="domain" description="Barwin" evidence="3">
    <location>
        <begin position="28"/>
        <end position="132"/>
    </location>
</feature>
<dbReference type="EMBL" id="JACEFO010002208">
    <property type="protein sequence ID" value="KAF8673152.1"/>
    <property type="molecule type" value="Genomic_DNA"/>
</dbReference>
<organism evidence="4 5">
    <name type="scientific">Digitaria exilis</name>
    <dbReference type="NCBI Taxonomy" id="1010633"/>
    <lineage>
        <taxon>Eukaryota</taxon>
        <taxon>Viridiplantae</taxon>
        <taxon>Streptophyta</taxon>
        <taxon>Embryophyta</taxon>
        <taxon>Tracheophyta</taxon>
        <taxon>Spermatophyta</taxon>
        <taxon>Magnoliopsida</taxon>
        <taxon>Liliopsida</taxon>
        <taxon>Poales</taxon>
        <taxon>Poaceae</taxon>
        <taxon>PACMAD clade</taxon>
        <taxon>Panicoideae</taxon>
        <taxon>Panicodae</taxon>
        <taxon>Paniceae</taxon>
        <taxon>Anthephorinae</taxon>
        <taxon>Digitaria</taxon>
    </lineage>
</organism>
<name>A0A835B0L3_9POAL</name>
<accession>A0A835B0L3</accession>
<proteinExistence type="predicted"/>
<dbReference type="AlphaFoldDB" id="A0A835B0L3"/>
<dbReference type="PANTHER" id="PTHR46351">
    <property type="entry name" value="WOUND-INDUCED PROTEIN WIN2"/>
    <property type="match status" value="1"/>
</dbReference>
<dbReference type="PROSITE" id="PS51174">
    <property type="entry name" value="BARWIN_3"/>
    <property type="match status" value="1"/>
</dbReference>
<sequence length="132" mass="13985">MELKAVVLLALVAALDLASSTLPSVSAQSATGVKATYVAYNAPSVNWELGAVSASCAVWDEDKPPEWRSKYWWTAFCGGAAATVRVVDDCGRANGGAVLGMDTPVFYQIDADGRGMADGQLEVNYQFVDCQN</sequence>
<dbReference type="GO" id="GO:0050832">
    <property type="term" value="P:defense response to fungus"/>
    <property type="evidence" value="ECO:0007669"/>
    <property type="project" value="InterPro"/>
</dbReference>
<evidence type="ECO:0000259" key="3">
    <source>
        <dbReference type="PROSITE" id="PS51174"/>
    </source>
</evidence>
<feature type="chain" id="PRO_5032619406" description="Barwin domain-containing protein" evidence="2">
    <location>
        <begin position="21"/>
        <end position="132"/>
    </location>
</feature>
<dbReference type="InterPro" id="IPR001153">
    <property type="entry name" value="Barwin_dom"/>
</dbReference>
<dbReference type="GO" id="GO:0042742">
    <property type="term" value="P:defense response to bacterium"/>
    <property type="evidence" value="ECO:0007669"/>
    <property type="project" value="InterPro"/>
</dbReference>
<evidence type="ECO:0000313" key="5">
    <source>
        <dbReference type="Proteomes" id="UP000636709"/>
    </source>
</evidence>
<dbReference type="Pfam" id="PF00967">
    <property type="entry name" value="Barwin"/>
    <property type="match status" value="1"/>
</dbReference>
<dbReference type="SUPFAM" id="SSF50685">
    <property type="entry name" value="Barwin-like endoglucanases"/>
    <property type="match status" value="1"/>
</dbReference>
<dbReference type="GO" id="GO:0004540">
    <property type="term" value="F:RNA nuclease activity"/>
    <property type="evidence" value="ECO:0007669"/>
    <property type="project" value="InterPro"/>
</dbReference>
<dbReference type="PROSITE" id="PS00772">
    <property type="entry name" value="BARWIN_2"/>
    <property type="match status" value="1"/>
</dbReference>
<dbReference type="PANTHER" id="PTHR46351:SF3">
    <property type="entry name" value="WOUND-INDUCED PROTEIN WIN2"/>
    <property type="match status" value="1"/>
</dbReference>